<sequence length="157" mass="18048">MEKRSMLGSMHEKYPRMDQQQYPTPSIKDLERKAREAAQRDVGQYSILNPLQKRPTNILKELRDSGYKNNLVTFLSAEWRKPEYQPYFSQFSLYVSVGKSCFIYMAPHNEVICQEVTALASGHEEADSRMVYHLTTVESGNVVIHTCDTDVLVIILG</sequence>
<evidence type="ECO:0000256" key="1">
    <source>
        <dbReference type="SAM" id="MobiDB-lite"/>
    </source>
</evidence>
<name>A0A0A9W799_LYGHE</name>
<protein>
    <submittedName>
        <fullName evidence="2">Thymidine phosphorylase</fullName>
    </submittedName>
</protein>
<accession>A0A0A9W799</accession>
<dbReference type="EMBL" id="GBHO01041223">
    <property type="protein sequence ID" value="JAG02381.1"/>
    <property type="molecule type" value="Transcribed_RNA"/>
</dbReference>
<dbReference type="EMBL" id="GBHO01041226">
    <property type="protein sequence ID" value="JAG02378.1"/>
    <property type="molecule type" value="Transcribed_RNA"/>
</dbReference>
<reference evidence="2" key="1">
    <citation type="journal article" date="2014" name="PLoS ONE">
        <title>Transcriptome-Based Identification of ABC Transporters in the Western Tarnished Plant Bug Lygus hesperus.</title>
        <authorList>
            <person name="Hull J.J."/>
            <person name="Chaney K."/>
            <person name="Geib S.M."/>
            <person name="Fabrick J.A."/>
            <person name="Brent C.S."/>
            <person name="Walsh D."/>
            <person name="Lavine L.C."/>
        </authorList>
    </citation>
    <scope>NUCLEOTIDE SEQUENCE</scope>
</reference>
<evidence type="ECO:0000313" key="3">
    <source>
        <dbReference type="EMBL" id="JAG02381.1"/>
    </source>
</evidence>
<reference evidence="2" key="2">
    <citation type="submission" date="2014-07" db="EMBL/GenBank/DDBJ databases">
        <authorList>
            <person name="Hull J."/>
        </authorList>
    </citation>
    <scope>NUCLEOTIDE SEQUENCE</scope>
</reference>
<dbReference type="AlphaFoldDB" id="A0A0A9W799"/>
<feature type="compositionally biased region" description="Basic and acidic residues" evidence="1">
    <location>
        <begin position="1"/>
        <end position="16"/>
    </location>
</feature>
<evidence type="ECO:0000313" key="2">
    <source>
        <dbReference type="EMBL" id="JAG02378.1"/>
    </source>
</evidence>
<organism evidence="2">
    <name type="scientific">Lygus hesperus</name>
    <name type="common">Western plant bug</name>
    <dbReference type="NCBI Taxonomy" id="30085"/>
    <lineage>
        <taxon>Eukaryota</taxon>
        <taxon>Metazoa</taxon>
        <taxon>Ecdysozoa</taxon>
        <taxon>Arthropoda</taxon>
        <taxon>Hexapoda</taxon>
        <taxon>Insecta</taxon>
        <taxon>Pterygota</taxon>
        <taxon>Neoptera</taxon>
        <taxon>Paraneoptera</taxon>
        <taxon>Hemiptera</taxon>
        <taxon>Heteroptera</taxon>
        <taxon>Panheteroptera</taxon>
        <taxon>Cimicomorpha</taxon>
        <taxon>Miridae</taxon>
        <taxon>Mirini</taxon>
        <taxon>Lygus</taxon>
    </lineage>
</organism>
<proteinExistence type="predicted"/>
<feature type="non-terminal residue" evidence="2">
    <location>
        <position position="157"/>
    </location>
</feature>
<gene>
    <name evidence="2" type="primary">deoA_1</name>
    <name evidence="3" type="synonym">deoA_0</name>
    <name evidence="2" type="ORF">CM83_11393</name>
    <name evidence="3" type="ORF">CM83_11394</name>
</gene>
<feature type="region of interest" description="Disordered" evidence="1">
    <location>
        <begin position="1"/>
        <end position="35"/>
    </location>
</feature>